<reference evidence="4" key="1">
    <citation type="journal article" date="2019" name="Int. J. Syst. Evol. Microbiol.">
        <title>The Global Catalogue of Microorganisms (GCM) 10K type strain sequencing project: providing services to taxonomists for standard genome sequencing and annotation.</title>
        <authorList>
            <consortium name="The Broad Institute Genomics Platform"/>
            <consortium name="The Broad Institute Genome Sequencing Center for Infectious Disease"/>
            <person name="Wu L."/>
            <person name="Ma J."/>
        </authorList>
    </citation>
    <scope>NUCLEOTIDE SEQUENCE [LARGE SCALE GENOMIC DNA]</scope>
    <source>
        <strain evidence="4">CGMCC 1.15339</strain>
    </source>
</reference>
<dbReference type="EMBL" id="BMII01000068">
    <property type="protein sequence ID" value="GGB77046.1"/>
    <property type="molecule type" value="Genomic_DNA"/>
</dbReference>
<dbReference type="InterPro" id="IPR005584">
    <property type="entry name" value="DNA_gyrase_inhibitor_YacG"/>
</dbReference>
<accession>A0ABQ1JU64</accession>
<keyword evidence="2" id="KW-0862">Zinc</keyword>
<evidence type="ECO:0000313" key="3">
    <source>
        <dbReference type="EMBL" id="GGB77046.1"/>
    </source>
</evidence>
<comment type="caution">
    <text evidence="3">The sequence shown here is derived from an EMBL/GenBank/DDBJ whole genome shotgun (WGS) entry which is preliminary data.</text>
</comment>
<gene>
    <name evidence="3" type="primary">yacG</name>
    <name evidence="3" type="ORF">GCM10011607_41580</name>
</gene>
<evidence type="ECO:0000256" key="2">
    <source>
        <dbReference type="ARBA" id="ARBA00022833"/>
    </source>
</evidence>
<dbReference type="SUPFAM" id="SSF57716">
    <property type="entry name" value="Glucocorticoid receptor-like (DNA-binding domain)"/>
    <property type="match status" value="1"/>
</dbReference>
<sequence>MQWNAEALFKPFCSERCKLIDLGDWASEKHSIPVKNNIDPDMMDDIGYDEEDFFKQ</sequence>
<dbReference type="PANTHER" id="PTHR36150">
    <property type="entry name" value="DNA GYRASE INHIBITOR YACG"/>
    <property type="match status" value="1"/>
</dbReference>
<keyword evidence="1" id="KW-0479">Metal-binding</keyword>
<name>A0ABQ1JU64_9GAMM</name>
<proteinExistence type="predicted"/>
<protein>
    <submittedName>
        <fullName evidence="3">DNA gyrase inhibitor YacG</fullName>
    </submittedName>
</protein>
<organism evidence="3 4">
    <name type="scientific">Shewanella inventionis</name>
    <dbReference type="NCBI Taxonomy" id="1738770"/>
    <lineage>
        <taxon>Bacteria</taxon>
        <taxon>Pseudomonadati</taxon>
        <taxon>Pseudomonadota</taxon>
        <taxon>Gammaproteobacteria</taxon>
        <taxon>Alteromonadales</taxon>
        <taxon>Shewanellaceae</taxon>
        <taxon>Shewanella</taxon>
    </lineage>
</organism>
<dbReference type="Pfam" id="PF03884">
    <property type="entry name" value="YacG"/>
    <property type="match status" value="1"/>
</dbReference>
<dbReference type="Gene3D" id="3.30.50.10">
    <property type="entry name" value="Erythroid Transcription Factor GATA-1, subunit A"/>
    <property type="match status" value="1"/>
</dbReference>
<evidence type="ECO:0000313" key="4">
    <source>
        <dbReference type="Proteomes" id="UP000617555"/>
    </source>
</evidence>
<dbReference type="PANTHER" id="PTHR36150:SF1">
    <property type="entry name" value="DNA GYRASE INHIBITOR YACG"/>
    <property type="match status" value="1"/>
</dbReference>
<evidence type="ECO:0000256" key="1">
    <source>
        <dbReference type="ARBA" id="ARBA00022723"/>
    </source>
</evidence>
<dbReference type="InterPro" id="IPR013088">
    <property type="entry name" value="Znf_NHR/GATA"/>
</dbReference>
<keyword evidence="4" id="KW-1185">Reference proteome</keyword>
<dbReference type="Proteomes" id="UP000617555">
    <property type="component" value="Unassembled WGS sequence"/>
</dbReference>